<keyword evidence="2" id="KW-1015">Disulfide bond</keyword>
<evidence type="ECO:0000259" key="4">
    <source>
        <dbReference type="PROSITE" id="PS51352"/>
    </source>
</evidence>
<dbReference type="InterPro" id="IPR017937">
    <property type="entry name" value="Thioredoxin_CS"/>
</dbReference>
<dbReference type="PROSITE" id="PS00194">
    <property type="entry name" value="THIOREDOXIN_1"/>
    <property type="match status" value="1"/>
</dbReference>
<dbReference type="CDD" id="cd02947">
    <property type="entry name" value="TRX_family"/>
    <property type="match status" value="1"/>
</dbReference>
<gene>
    <name evidence="5" type="ORF">FA10DRAFT_300871</name>
</gene>
<evidence type="ECO:0000256" key="3">
    <source>
        <dbReference type="SAM" id="Phobius"/>
    </source>
</evidence>
<dbReference type="InterPro" id="IPR036249">
    <property type="entry name" value="Thioredoxin-like_sf"/>
</dbReference>
<keyword evidence="3" id="KW-0472">Membrane</keyword>
<dbReference type="Gene3D" id="3.40.30.10">
    <property type="entry name" value="Glutaredoxin"/>
    <property type="match status" value="1"/>
</dbReference>
<dbReference type="RefSeq" id="XP_025379580.1">
    <property type="nucleotide sequence ID" value="XM_025524895.1"/>
</dbReference>
<dbReference type="InParanoid" id="A0A316YTD2"/>
<dbReference type="EMBL" id="KZ819635">
    <property type="protein sequence ID" value="PWN92382.1"/>
    <property type="molecule type" value="Genomic_DNA"/>
</dbReference>
<evidence type="ECO:0000256" key="2">
    <source>
        <dbReference type="ARBA" id="ARBA00023157"/>
    </source>
</evidence>
<dbReference type="FunFam" id="3.40.30.10:FF:000245">
    <property type="entry name" value="Thioredoxin"/>
    <property type="match status" value="1"/>
</dbReference>
<dbReference type="PROSITE" id="PS51352">
    <property type="entry name" value="THIOREDOXIN_2"/>
    <property type="match status" value="1"/>
</dbReference>
<feature type="transmembrane region" description="Helical" evidence="3">
    <location>
        <begin position="150"/>
        <end position="166"/>
    </location>
</feature>
<accession>A0A316YTD2</accession>
<dbReference type="Proteomes" id="UP000245768">
    <property type="component" value="Unassembled WGS sequence"/>
</dbReference>
<dbReference type="STRING" id="215250.A0A316YTD2"/>
<dbReference type="PANTHER" id="PTHR46115">
    <property type="entry name" value="THIOREDOXIN-LIKE PROTEIN 1"/>
    <property type="match status" value="1"/>
</dbReference>
<dbReference type="InterPro" id="IPR013766">
    <property type="entry name" value="Thioredoxin_domain"/>
</dbReference>
<keyword evidence="3" id="KW-0812">Transmembrane</keyword>
<sequence length="169" mass="17577">MAKHCNTQSDFDASLRSAGSKLVVVDFHATWCGPCKAIAPTFESLAARYSPHSAHFLKVDVDANGAVAQRYSVRAMPTFIFLKNGQVVETLRGANGAKLTQLVETLSKGGAGGNFSGTGHTLSGSGSRSGGASAGAGGIAESFKNIPMENLLPLVIIVAYLAYVLFGQK</sequence>
<dbReference type="AlphaFoldDB" id="A0A316YTD2"/>
<dbReference type="GO" id="GO:0015035">
    <property type="term" value="F:protein-disulfide reductase activity"/>
    <property type="evidence" value="ECO:0007669"/>
    <property type="project" value="InterPro"/>
</dbReference>
<proteinExistence type="predicted"/>
<dbReference type="PRINTS" id="PR00421">
    <property type="entry name" value="THIOREDOXIN"/>
</dbReference>
<feature type="domain" description="Thioredoxin" evidence="4">
    <location>
        <begin position="1"/>
        <end position="108"/>
    </location>
</feature>
<dbReference type="NCBIfam" id="TIGR01068">
    <property type="entry name" value="thioredoxin"/>
    <property type="match status" value="1"/>
</dbReference>
<evidence type="ECO:0000256" key="1">
    <source>
        <dbReference type="ARBA" id="ARBA00020570"/>
    </source>
</evidence>
<dbReference type="Pfam" id="PF00085">
    <property type="entry name" value="Thioredoxin"/>
    <property type="match status" value="1"/>
</dbReference>
<dbReference type="SUPFAM" id="SSF52833">
    <property type="entry name" value="Thioredoxin-like"/>
    <property type="match status" value="1"/>
</dbReference>
<dbReference type="GeneID" id="37046811"/>
<reference evidence="5 6" key="1">
    <citation type="journal article" date="2018" name="Mol. Biol. Evol.">
        <title>Broad Genomic Sampling Reveals a Smut Pathogenic Ancestry of the Fungal Clade Ustilaginomycotina.</title>
        <authorList>
            <person name="Kijpornyongpan T."/>
            <person name="Mondo S.J."/>
            <person name="Barry K."/>
            <person name="Sandor L."/>
            <person name="Lee J."/>
            <person name="Lipzen A."/>
            <person name="Pangilinan J."/>
            <person name="LaButti K."/>
            <person name="Hainaut M."/>
            <person name="Henrissat B."/>
            <person name="Grigoriev I.V."/>
            <person name="Spatafora J.W."/>
            <person name="Aime M.C."/>
        </authorList>
    </citation>
    <scope>NUCLEOTIDE SEQUENCE [LARGE SCALE GENOMIC DNA]</scope>
    <source>
        <strain evidence="5 6">MCA 4198</strain>
    </source>
</reference>
<evidence type="ECO:0000313" key="5">
    <source>
        <dbReference type="EMBL" id="PWN92382.1"/>
    </source>
</evidence>
<protein>
    <recommendedName>
        <fullName evidence="1">Thioredoxin</fullName>
    </recommendedName>
</protein>
<dbReference type="InterPro" id="IPR005746">
    <property type="entry name" value="Thioredoxin"/>
</dbReference>
<evidence type="ECO:0000313" key="6">
    <source>
        <dbReference type="Proteomes" id="UP000245768"/>
    </source>
</evidence>
<organism evidence="5 6">
    <name type="scientific">Acaromyces ingoldii</name>
    <dbReference type="NCBI Taxonomy" id="215250"/>
    <lineage>
        <taxon>Eukaryota</taxon>
        <taxon>Fungi</taxon>
        <taxon>Dikarya</taxon>
        <taxon>Basidiomycota</taxon>
        <taxon>Ustilaginomycotina</taxon>
        <taxon>Exobasidiomycetes</taxon>
        <taxon>Exobasidiales</taxon>
        <taxon>Cryptobasidiaceae</taxon>
        <taxon>Acaromyces</taxon>
    </lineage>
</organism>
<dbReference type="OrthoDB" id="10263751at2759"/>
<keyword evidence="3" id="KW-1133">Transmembrane helix</keyword>
<name>A0A316YTD2_9BASI</name>
<keyword evidence="6" id="KW-1185">Reference proteome</keyword>